<dbReference type="EMBL" id="AF037218">
    <property type="protein sequence ID" value="AAC40778.1"/>
    <property type="molecule type" value="Genomic_DNA"/>
</dbReference>
<dbReference type="HAMAP" id="MF_04017">
    <property type="entry name" value="HSV_CVC1"/>
    <property type="match status" value="1"/>
</dbReference>
<keyword evidence="8" id="KW-1185">Reference proteome</keyword>
<organismHost>
    <name type="scientific">Homo sapiens</name>
    <name type="common">Human</name>
    <dbReference type="NCBI Taxonomy" id="9606"/>
</organismHost>
<organism evidence="7 8">
    <name type="scientific">Human herpesvirus 7 (strain RK)</name>
    <name type="common">HHV-7</name>
    <name type="synonym">Human T lymphotropic virus</name>
    <dbReference type="NCBI Taxonomy" id="262398"/>
    <lineage>
        <taxon>Viruses</taxon>
        <taxon>Duplodnaviria</taxon>
        <taxon>Heunggongvirae</taxon>
        <taxon>Peploviricota</taxon>
        <taxon>Herviviricetes</taxon>
        <taxon>Herpesvirales</taxon>
        <taxon>Orthoherpesviridae</taxon>
        <taxon>Betaherpesvirinae</taxon>
        <taxon>Roseolovirus</taxon>
        <taxon>Roseolovirus humanbeta7</taxon>
        <taxon>Human betaherpesvirus 7</taxon>
    </lineage>
</organism>
<dbReference type="Proteomes" id="UP000098510">
    <property type="component" value="Segment"/>
</dbReference>
<evidence type="ECO:0000256" key="5">
    <source>
        <dbReference type="ARBA" id="ARBA00022921"/>
    </source>
</evidence>
<dbReference type="OrthoDB" id="8171at10239"/>
<dbReference type="DNASU" id="3289522"/>
<proteinExistence type="inferred from homology"/>
<evidence type="ECO:0000256" key="2">
    <source>
        <dbReference type="ARBA" id="ARBA00022562"/>
    </source>
</evidence>
<protein>
    <submittedName>
        <fullName evidence="7">U64</fullName>
    </submittedName>
</protein>
<dbReference type="GO" id="GO:0019028">
    <property type="term" value="C:viral capsid"/>
    <property type="evidence" value="ECO:0007669"/>
    <property type="project" value="UniProtKB-KW"/>
</dbReference>
<reference evidence="7 8" key="1">
    <citation type="journal article" date="1998" name="Virology">
        <title>The DNA sequence of the RK strain of human herpesvirus 7.</title>
        <authorList>
            <person name="Megaw A.G."/>
            <person name="Rapaport D."/>
            <person name="Avidor B."/>
            <person name="Frenkel N."/>
            <person name="Davison A.J."/>
        </authorList>
    </citation>
    <scope>NUCLEOTIDE SEQUENCE [LARGE SCALE GENOMIC DNA]</scope>
    <source>
        <strain evidence="7 8">RK</strain>
    </source>
</reference>
<keyword evidence="3" id="KW-1188">Viral release from host cell</keyword>
<keyword evidence="2" id="KW-1048">Host nucleus</keyword>
<evidence type="ECO:0000256" key="3">
    <source>
        <dbReference type="ARBA" id="ARBA00022612"/>
    </source>
</evidence>
<evidence type="ECO:0000256" key="6">
    <source>
        <dbReference type="ARBA" id="ARBA00023219"/>
    </source>
</evidence>
<sequence>MEMHLLCETMFTCRKNNILPVHLCILLDDVIHKEKVKAIEGIFFQCVFFKEKLVYTEWTKIKFTYVLHDLVISQIFKNACIKEVIHGALILSVPINIDNLHFDTDILILKIIYPHFLHDDIVIKLSEILSGAPRIQKTVEKKQEVEKPFFHIPAKLGDLTKEDPISFNHHGPLEPPSTVRGLKQSANVRHSHPISRPEKANVTFLSDSWYSQNLKCDFISDIQQRHVLVIFWYELSKGIQMQIKNIQIPPENLFSSITNYLDRVNTYLDEIAERTFRCITTNMEIQNRHLPQKFNSHFQIEFNCTHLIYGMELARDFWILSLDRNSCVLKAMASHFLHKKKGRSSLSSNEFWADLIDCTTGKTLYGEKVRWQLNSETSLYSTFRKNQNISWELQPNCYALYMSENLKLYWVLPGGFCVSGTFKLKENDEFFFDWQFGMS</sequence>
<keyword evidence="1" id="KW-0167">Capsid protein</keyword>
<evidence type="ECO:0000256" key="4">
    <source>
        <dbReference type="ARBA" id="ARBA00022844"/>
    </source>
</evidence>
<accession>O56291</accession>
<dbReference type="GeneID" id="3289522"/>
<dbReference type="RefSeq" id="YP_073805.1">
    <property type="nucleotide sequence ID" value="NC_001716.2"/>
</dbReference>
<dbReference type="Pfam" id="PF04559">
    <property type="entry name" value="Herpes_UL17"/>
    <property type="match status" value="1"/>
</dbReference>
<evidence type="ECO:0000256" key="1">
    <source>
        <dbReference type="ARBA" id="ARBA00022561"/>
    </source>
</evidence>
<keyword evidence="6" id="KW-0231">Viral genome packaging</keyword>
<dbReference type="InterPro" id="IPR007640">
    <property type="entry name" value="UL17-like"/>
</dbReference>
<evidence type="ECO:0000313" key="7">
    <source>
        <dbReference type="EMBL" id="AAC40778.1"/>
    </source>
</evidence>
<evidence type="ECO:0000313" key="8">
    <source>
        <dbReference type="Proteomes" id="UP000098510"/>
    </source>
</evidence>
<keyword evidence="4" id="KW-0946">Virion</keyword>
<name>O56291_HHV7R</name>
<gene>
    <name evidence="7" type="primary">U64</name>
</gene>
<dbReference type="KEGG" id="vg:3289522"/>
<dbReference type="GO" id="GO:0051276">
    <property type="term" value="P:chromosome organization"/>
    <property type="evidence" value="ECO:0007669"/>
    <property type="project" value="InterPro"/>
</dbReference>
<keyword evidence="5" id="KW-0426">Late protein</keyword>